<comment type="similarity">
    <text evidence="2">Belongs to the NrfD family.</text>
</comment>
<dbReference type="InterPro" id="IPR052049">
    <property type="entry name" value="Electron_transfer_protein"/>
</dbReference>
<sequence>MLSISKILPHKEITLKALFSFEKTPFNIFMAGLTILLLSLFGIGVISYFIHGHHAYGVTREHPWGLLIAMYIFFVVSSTGLCIISALGHVFKFKSFEFIGKRAIFGAIITILSGFAVIGLEIGHPVRMMIYNTISPGLTSAIWGMGVLYSIYLGLIVMEFIFLSRDDHKWSTMFGLGGLLIGIAAHSNLGAVFGFLVGRPLANGVFYPVYFILSAMITGCYLLFLMYGYKYKMQFDEQMEKFLVHLARLLGLLIAILMFFEFWRFMTAIYGGVPERADTAIHILTSPGFLIGELLLGMLIPFFIILFSKAKAIKKIIYASIGGMVGIFFMRYDLVHDTLLYPMQTLKIREYQLPPSWVEYSPTFTEWAIALGALGIMLTLYYIGENFFFLDPKEHDEYFENYRGIDSKN</sequence>
<feature type="transmembrane region" description="Helical" evidence="7">
    <location>
        <begin position="209"/>
        <end position="230"/>
    </location>
</feature>
<feature type="transmembrane region" description="Helical" evidence="7">
    <location>
        <begin position="280"/>
        <end position="304"/>
    </location>
</feature>
<evidence type="ECO:0000313" key="8">
    <source>
        <dbReference type="EMBL" id="SFP21106.1"/>
    </source>
</evidence>
<evidence type="ECO:0000256" key="1">
    <source>
        <dbReference type="ARBA" id="ARBA00004651"/>
    </source>
</evidence>
<dbReference type="Pfam" id="PF03916">
    <property type="entry name" value="NrfD"/>
    <property type="match status" value="1"/>
</dbReference>
<evidence type="ECO:0000256" key="5">
    <source>
        <dbReference type="ARBA" id="ARBA00022989"/>
    </source>
</evidence>
<dbReference type="Proteomes" id="UP000199227">
    <property type="component" value="Unassembled WGS sequence"/>
</dbReference>
<dbReference type="AlphaFoldDB" id="A0A1I5NIF2"/>
<dbReference type="STRING" id="223786.SAMN05216234_11054"/>
<dbReference type="GO" id="GO:0005886">
    <property type="term" value="C:plasma membrane"/>
    <property type="evidence" value="ECO:0007669"/>
    <property type="project" value="UniProtKB-SubCell"/>
</dbReference>
<reference evidence="8 9" key="1">
    <citation type="submission" date="2016-10" db="EMBL/GenBank/DDBJ databases">
        <authorList>
            <person name="de Groot N.N."/>
        </authorList>
    </citation>
    <scope>NUCLEOTIDE SEQUENCE [LARGE SCALE GENOMIC DNA]</scope>
    <source>
        <strain evidence="8 9">EP1-55-1</strain>
    </source>
</reference>
<feature type="transmembrane region" description="Helical" evidence="7">
    <location>
        <begin position="174"/>
        <end position="197"/>
    </location>
</feature>
<keyword evidence="5 7" id="KW-1133">Transmembrane helix</keyword>
<name>A0A1I5NIF2_9BACT</name>
<evidence type="ECO:0000256" key="2">
    <source>
        <dbReference type="ARBA" id="ARBA00008929"/>
    </source>
</evidence>
<dbReference type="RefSeq" id="WP_092911780.1">
    <property type="nucleotide sequence ID" value="NZ_FOXB01000010.1"/>
</dbReference>
<organism evidence="8 9">
    <name type="scientific">Hydrogenimonas thermophila</name>
    <dbReference type="NCBI Taxonomy" id="223786"/>
    <lineage>
        <taxon>Bacteria</taxon>
        <taxon>Pseudomonadati</taxon>
        <taxon>Campylobacterota</taxon>
        <taxon>Epsilonproteobacteria</taxon>
        <taxon>Campylobacterales</taxon>
        <taxon>Hydrogenimonadaceae</taxon>
        <taxon>Hydrogenimonas</taxon>
    </lineage>
</organism>
<keyword evidence="3" id="KW-1003">Cell membrane</keyword>
<dbReference type="EMBL" id="FOXB01000010">
    <property type="protein sequence ID" value="SFP21106.1"/>
    <property type="molecule type" value="Genomic_DNA"/>
</dbReference>
<feature type="transmembrane region" description="Helical" evidence="7">
    <location>
        <begin position="103"/>
        <end position="122"/>
    </location>
</feature>
<dbReference type="OrthoDB" id="9772767at2"/>
<evidence type="ECO:0000256" key="4">
    <source>
        <dbReference type="ARBA" id="ARBA00022692"/>
    </source>
</evidence>
<evidence type="ECO:0000313" key="9">
    <source>
        <dbReference type="Proteomes" id="UP000199227"/>
    </source>
</evidence>
<accession>A0A1I5NIF2</accession>
<evidence type="ECO:0000256" key="6">
    <source>
        <dbReference type="ARBA" id="ARBA00023136"/>
    </source>
</evidence>
<proteinExistence type="inferred from homology"/>
<keyword evidence="6 7" id="KW-0472">Membrane</keyword>
<gene>
    <name evidence="8" type="ORF">SAMN05216234_11054</name>
</gene>
<feature type="transmembrane region" description="Helical" evidence="7">
    <location>
        <begin position="142"/>
        <end position="162"/>
    </location>
</feature>
<evidence type="ECO:0000256" key="3">
    <source>
        <dbReference type="ARBA" id="ARBA00022475"/>
    </source>
</evidence>
<feature type="transmembrane region" description="Helical" evidence="7">
    <location>
        <begin position="316"/>
        <end position="334"/>
    </location>
</feature>
<feature type="transmembrane region" description="Helical" evidence="7">
    <location>
        <begin position="70"/>
        <end position="91"/>
    </location>
</feature>
<protein>
    <submittedName>
        <fullName evidence="8">Prokaryotic molybdopterin-containing oxidoreductase family, membrane subunit</fullName>
    </submittedName>
</protein>
<evidence type="ECO:0000256" key="7">
    <source>
        <dbReference type="SAM" id="Phobius"/>
    </source>
</evidence>
<dbReference type="InterPro" id="IPR005614">
    <property type="entry name" value="NrfD-like"/>
</dbReference>
<dbReference type="PANTHER" id="PTHR34856">
    <property type="entry name" value="PROTEIN NRFD"/>
    <property type="match status" value="1"/>
</dbReference>
<comment type="subcellular location">
    <subcellularLocation>
        <location evidence="1">Cell membrane</location>
        <topology evidence="1">Multi-pass membrane protein</topology>
    </subcellularLocation>
</comment>
<keyword evidence="4 7" id="KW-0812">Transmembrane</keyword>
<dbReference type="PANTHER" id="PTHR34856:SF2">
    <property type="entry name" value="PROTEIN NRFD"/>
    <property type="match status" value="1"/>
</dbReference>
<feature type="transmembrane region" description="Helical" evidence="7">
    <location>
        <begin position="242"/>
        <end position="260"/>
    </location>
</feature>
<feature type="transmembrane region" description="Helical" evidence="7">
    <location>
        <begin position="364"/>
        <end position="383"/>
    </location>
</feature>
<feature type="transmembrane region" description="Helical" evidence="7">
    <location>
        <begin position="26"/>
        <end position="50"/>
    </location>
</feature>
<keyword evidence="9" id="KW-1185">Reference proteome</keyword>